<feature type="region of interest" description="Disordered" evidence="1">
    <location>
        <begin position="626"/>
        <end position="649"/>
    </location>
</feature>
<evidence type="ECO:0000313" key="4">
    <source>
        <dbReference type="Proteomes" id="UP001139104"/>
    </source>
</evidence>
<evidence type="ECO:0000259" key="2">
    <source>
        <dbReference type="PROSITE" id="PS50994"/>
    </source>
</evidence>
<evidence type="ECO:0000313" key="3">
    <source>
        <dbReference type="EMBL" id="MCI4683211.1"/>
    </source>
</evidence>
<keyword evidence="4" id="KW-1185">Reference proteome</keyword>
<evidence type="ECO:0000256" key="1">
    <source>
        <dbReference type="SAM" id="MobiDB-lite"/>
    </source>
</evidence>
<dbReference type="InterPro" id="IPR012337">
    <property type="entry name" value="RNaseH-like_sf"/>
</dbReference>
<feature type="compositionally biased region" description="Basic and acidic residues" evidence="1">
    <location>
        <begin position="629"/>
        <end position="649"/>
    </location>
</feature>
<protein>
    <recommendedName>
        <fullName evidence="2">Integrase catalytic domain-containing protein</fullName>
    </recommendedName>
</protein>
<proteinExistence type="predicted"/>
<dbReference type="PROSITE" id="PS50994">
    <property type="entry name" value="INTEGRASE"/>
    <property type="match status" value="1"/>
</dbReference>
<comment type="caution">
    <text evidence="3">The sequence shown here is derived from an EMBL/GenBank/DDBJ whole genome shotgun (WGS) entry which is preliminary data.</text>
</comment>
<accession>A0ABS9Z6Y8</accession>
<dbReference type="RefSeq" id="WP_243067173.1">
    <property type="nucleotide sequence ID" value="NZ_JAIVFK010000048.1"/>
</dbReference>
<name>A0ABS9Z6Y8_9HYPH</name>
<dbReference type="Gene3D" id="3.30.420.10">
    <property type="entry name" value="Ribonuclease H-like superfamily/Ribonuclease H"/>
    <property type="match status" value="1"/>
</dbReference>
<organism evidence="3 4">
    <name type="scientific">Candidatus Rhodoblastus alkanivorans</name>
    <dbReference type="NCBI Taxonomy" id="2954117"/>
    <lineage>
        <taxon>Bacteria</taxon>
        <taxon>Pseudomonadati</taxon>
        <taxon>Pseudomonadota</taxon>
        <taxon>Alphaproteobacteria</taxon>
        <taxon>Hyphomicrobiales</taxon>
        <taxon>Rhodoblastaceae</taxon>
        <taxon>Rhodoblastus</taxon>
    </lineage>
</organism>
<reference evidence="3" key="1">
    <citation type="journal article" date="2022" name="ISME J.">
        <title>Identification of active gaseous-alkane degraders at natural gas seeps.</title>
        <authorList>
            <person name="Farhan Ul Haque M."/>
            <person name="Hernandez M."/>
            <person name="Crombie A.T."/>
            <person name="Murrell J.C."/>
        </authorList>
    </citation>
    <scope>NUCLEOTIDE SEQUENCE</scope>
    <source>
        <strain evidence="3">PC2</strain>
    </source>
</reference>
<dbReference type="InterPro" id="IPR036397">
    <property type="entry name" value="RNaseH_sf"/>
</dbReference>
<dbReference type="SUPFAM" id="SSF53098">
    <property type="entry name" value="Ribonuclease H-like"/>
    <property type="match status" value="1"/>
</dbReference>
<gene>
    <name evidence="3" type="ORF">K2U94_10595</name>
</gene>
<dbReference type="Proteomes" id="UP001139104">
    <property type="component" value="Unassembled WGS sequence"/>
</dbReference>
<feature type="domain" description="Integrase catalytic" evidence="2">
    <location>
        <begin position="271"/>
        <end position="473"/>
    </location>
</feature>
<sequence>MRDFLPIAVIADAAAISSRAIERAIMRASKNPSATWNGARLVVREVAGRGGRGGRQYEVKVDSLPAYIQERLKRVSTAVAAPAPGDITRIERDIRYDLVMRVVTHPKGSEGRAKAAREEAQRRLLNPRTGRMEYVSVATIMRWVKRHEDQAEAGLARRKRSDAGQKRVILTQKWDSSVPFDDEVKKRIASELRLYIRGEHKNLASFGHIRLMAERKLIELSRAAGFQASADICALPDNFIKAERIARKAGVFLRDRKAFQDDLPGILRGVSGLAPCDVIYGDVHSADVLLPKIEGFQRHAKFIAWFDAGTQRAWLDVVILEEGKGVTNAHVIESFLRMATAWGMPGTLYLDNGSEYNWAEFVDDAMKLLGHRVVFGRESNVVNAKPYNARAKEIEGFFGRFERHYLAQIPGWVGGDRMKSKTSNVGKAPTPYGGDFGQFVRMIEAQLIIYHNRPQKGRKLKGLPPFEAYKKAIAAGWSKTEIDPLAFITAFSTEERRSVSGGRIQFSGASWTCDELQSYLGDYVIVLVPKYQAWDRLPIRDDKGRLLGLAQRDAEFHPLDPSGAREAASRGARRVKAAKALCRSIPTIDAEAEIIQLASVLPREPHAPIGAHIGPSAEARAIASGLTETPKERRAREQAELKRSAEDHQAFMQRLLANKRDAR</sequence>
<dbReference type="InterPro" id="IPR001584">
    <property type="entry name" value="Integrase_cat-core"/>
</dbReference>
<dbReference type="EMBL" id="JAIVFP010000001">
    <property type="protein sequence ID" value="MCI4683211.1"/>
    <property type="molecule type" value="Genomic_DNA"/>
</dbReference>